<dbReference type="InterPro" id="IPR050833">
    <property type="entry name" value="Poly_Biosynth_Transport"/>
</dbReference>
<comment type="subcellular location">
    <subcellularLocation>
        <location evidence="1">Cell membrane</location>
        <topology evidence="1">Multi-pass membrane protein</topology>
    </subcellularLocation>
</comment>
<feature type="transmembrane region" description="Helical" evidence="6">
    <location>
        <begin position="12"/>
        <end position="32"/>
    </location>
</feature>
<accession>A0A3R9MR86</accession>
<proteinExistence type="predicted"/>
<evidence type="ECO:0000256" key="1">
    <source>
        <dbReference type="ARBA" id="ARBA00004651"/>
    </source>
</evidence>
<dbReference type="RefSeq" id="WP_125468592.1">
    <property type="nucleotide sequence ID" value="NZ_RWBG01000005.1"/>
</dbReference>
<feature type="transmembrane region" description="Helical" evidence="6">
    <location>
        <begin position="156"/>
        <end position="173"/>
    </location>
</feature>
<dbReference type="PANTHER" id="PTHR30250">
    <property type="entry name" value="PST FAMILY PREDICTED COLANIC ACID TRANSPORTER"/>
    <property type="match status" value="1"/>
</dbReference>
<keyword evidence="3 6" id="KW-0812">Transmembrane</keyword>
<evidence type="ECO:0000313" key="8">
    <source>
        <dbReference type="Proteomes" id="UP000270620"/>
    </source>
</evidence>
<feature type="transmembrane region" description="Helical" evidence="6">
    <location>
        <begin position="300"/>
        <end position="321"/>
    </location>
</feature>
<keyword evidence="5 6" id="KW-0472">Membrane</keyword>
<name>A0A3R9MR86_9FLAO</name>
<feature type="transmembrane region" description="Helical" evidence="6">
    <location>
        <begin position="446"/>
        <end position="468"/>
    </location>
</feature>
<evidence type="ECO:0000256" key="5">
    <source>
        <dbReference type="ARBA" id="ARBA00023136"/>
    </source>
</evidence>
<feature type="transmembrane region" description="Helical" evidence="6">
    <location>
        <begin position="392"/>
        <end position="411"/>
    </location>
</feature>
<feature type="transmembrane region" description="Helical" evidence="6">
    <location>
        <begin position="80"/>
        <end position="100"/>
    </location>
</feature>
<evidence type="ECO:0000256" key="2">
    <source>
        <dbReference type="ARBA" id="ARBA00022475"/>
    </source>
</evidence>
<feature type="transmembrane region" description="Helical" evidence="6">
    <location>
        <begin position="423"/>
        <end position="440"/>
    </location>
</feature>
<dbReference type="AlphaFoldDB" id="A0A3R9MR86"/>
<reference evidence="7 8" key="1">
    <citation type="submission" date="2018-12" db="EMBL/GenBank/DDBJ databases">
        <title>Mangrovimonas spongiae sp. nov., a novel member of the genus Mangrovimonas isolated from marine sponge.</title>
        <authorList>
            <person name="Zhuang L."/>
            <person name="Luo L."/>
        </authorList>
    </citation>
    <scope>NUCLEOTIDE SEQUENCE [LARGE SCALE GENOMIC DNA]</scope>
    <source>
        <strain evidence="7 8">HN-E26</strain>
    </source>
</reference>
<dbReference type="InterPro" id="IPR002797">
    <property type="entry name" value="Polysacc_synth"/>
</dbReference>
<dbReference type="GO" id="GO:0005886">
    <property type="term" value="C:plasma membrane"/>
    <property type="evidence" value="ECO:0007669"/>
    <property type="project" value="UniProtKB-SubCell"/>
</dbReference>
<evidence type="ECO:0000256" key="6">
    <source>
        <dbReference type="SAM" id="Phobius"/>
    </source>
</evidence>
<dbReference type="Proteomes" id="UP000270620">
    <property type="component" value="Unassembled WGS sequence"/>
</dbReference>
<gene>
    <name evidence="7" type="ORF">EJA19_11880</name>
</gene>
<keyword evidence="2" id="KW-1003">Cell membrane</keyword>
<organism evidence="7 8">
    <name type="scientific">Mangrovimonas spongiae</name>
    <dbReference type="NCBI Taxonomy" id="2494697"/>
    <lineage>
        <taxon>Bacteria</taxon>
        <taxon>Pseudomonadati</taxon>
        <taxon>Bacteroidota</taxon>
        <taxon>Flavobacteriia</taxon>
        <taxon>Flavobacteriales</taxon>
        <taxon>Flavobacteriaceae</taxon>
        <taxon>Mangrovimonas</taxon>
    </lineage>
</organism>
<dbReference type="EMBL" id="RWBG01000005">
    <property type="protein sequence ID" value="RSK38748.1"/>
    <property type="molecule type" value="Genomic_DNA"/>
</dbReference>
<dbReference type="Pfam" id="PF01943">
    <property type="entry name" value="Polysacc_synt"/>
    <property type="match status" value="1"/>
</dbReference>
<feature type="transmembrane region" description="Helical" evidence="6">
    <location>
        <begin position="327"/>
        <end position="344"/>
    </location>
</feature>
<sequence>MGVVVNQSAKNTITTYLGFAIGAINVLFLYTQFLSPEYFGLISYILSTANILMPLMAFGVHNTIIKFYSSFKSRQSQNSFLTLMLLLPLAIIIPFGFIGWLCFNEIANWMSADNIIVKDYVWLIYVAAVSFAYFEVFYAWSRVQFQSVFGNFMKEVFHRLGIMVLLLLLHFELLATDTLIYGIVGIYIIRMIIMKLYAYSLRFPKLQLTKLPNIRSILKYTSLIILAGSVANIILEIDKFMINRYVELDDIAYYSVATFIATVISVPARSMHQIVSPLTAKLLNEKNKTELVLLYKKSSLNLFIICSYLFLLIVLNINELYKLIDERYAHGIVVVFAIGIAKLMEGLLGNNNAILFNSDYYRKILLFGVLLVFITIVLNLIFIPTFGINGAAFASLIAFVIYNVIKIWFVYSKFKMMPFTANTGKVLVLLLVSLGIFYYWDFTWHPAVSILIKSILISCFYGVVVYTLNLSEDITVLINRIIKR</sequence>
<keyword evidence="4 6" id="KW-1133">Transmembrane helix</keyword>
<evidence type="ECO:0000313" key="7">
    <source>
        <dbReference type="EMBL" id="RSK38748.1"/>
    </source>
</evidence>
<protein>
    <submittedName>
        <fullName evidence="7">Lipopolysaccharide biosynthesis protein</fullName>
    </submittedName>
</protein>
<feature type="transmembrane region" description="Helical" evidence="6">
    <location>
        <begin position="38"/>
        <end position="60"/>
    </location>
</feature>
<feature type="transmembrane region" description="Helical" evidence="6">
    <location>
        <begin position="179"/>
        <end position="197"/>
    </location>
</feature>
<dbReference type="PANTHER" id="PTHR30250:SF11">
    <property type="entry name" value="O-ANTIGEN TRANSPORTER-RELATED"/>
    <property type="match status" value="1"/>
</dbReference>
<comment type="caution">
    <text evidence="7">The sequence shown here is derived from an EMBL/GenBank/DDBJ whole genome shotgun (WGS) entry which is preliminary data.</text>
</comment>
<feature type="transmembrane region" description="Helical" evidence="6">
    <location>
        <begin position="251"/>
        <end position="268"/>
    </location>
</feature>
<keyword evidence="8" id="KW-1185">Reference proteome</keyword>
<feature type="transmembrane region" description="Helical" evidence="6">
    <location>
        <begin position="120"/>
        <end position="140"/>
    </location>
</feature>
<feature type="transmembrane region" description="Helical" evidence="6">
    <location>
        <begin position="217"/>
        <end position="235"/>
    </location>
</feature>
<feature type="transmembrane region" description="Helical" evidence="6">
    <location>
        <begin position="364"/>
        <end position="386"/>
    </location>
</feature>
<evidence type="ECO:0000256" key="4">
    <source>
        <dbReference type="ARBA" id="ARBA00022989"/>
    </source>
</evidence>
<dbReference type="OrthoDB" id="88014at2"/>
<evidence type="ECO:0000256" key="3">
    <source>
        <dbReference type="ARBA" id="ARBA00022692"/>
    </source>
</evidence>